<dbReference type="InterPro" id="IPR016181">
    <property type="entry name" value="Acyl_CoA_acyltransferase"/>
</dbReference>
<organism evidence="4 5">
    <name type="scientific">Catenuloplanes niger</name>
    <dbReference type="NCBI Taxonomy" id="587534"/>
    <lineage>
        <taxon>Bacteria</taxon>
        <taxon>Bacillati</taxon>
        <taxon>Actinomycetota</taxon>
        <taxon>Actinomycetes</taxon>
        <taxon>Micromonosporales</taxon>
        <taxon>Micromonosporaceae</taxon>
        <taxon>Catenuloplanes</taxon>
    </lineage>
</organism>
<dbReference type="AlphaFoldDB" id="A0AAE4CQP3"/>
<dbReference type="Gene3D" id="3.40.630.30">
    <property type="match status" value="1"/>
</dbReference>
<accession>A0AAE4CQP3</accession>
<proteinExistence type="predicted"/>
<dbReference type="PANTHER" id="PTHR43877:SF2">
    <property type="entry name" value="AMINOALKYLPHOSPHONATE N-ACETYLTRANSFERASE-RELATED"/>
    <property type="match status" value="1"/>
</dbReference>
<dbReference type="InterPro" id="IPR000182">
    <property type="entry name" value="GNAT_dom"/>
</dbReference>
<evidence type="ECO:0000313" key="5">
    <source>
        <dbReference type="Proteomes" id="UP001183629"/>
    </source>
</evidence>
<dbReference type="CDD" id="cd04301">
    <property type="entry name" value="NAT_SF"/>
    <property type="match status" value="1"/>
</dbReference>
<dbReference type="PANTHER" id="PTHR43877">
    <property type="entry name" value="AMINOALKYLPHOSPHONATE N-ACETYLTRANSFERASE-RELATED-RELATED"/>
    <property type="match status" value="1"/>
</dbReference>
<dbReference type="Pfam" id="PF00583">
    <property type="entry name" value="Acetyltransf_1"/>
    <property type="match status" value="1"/>
</dbReference>
<evidence type="ECO:0000256" key="1">
    <source>
        <dbReference type="ARBA" id="ARBA00022679"/>
    </source>
</evidence>
<keyword evidence="5" id="KW-1185">Reference proteome</keyword>
<dbReference type="Proteomes" id="UP001183629">
    <property type="component" value="Unassembled WGS sequence"/>
</dbReference>
<keyword evidence="2" id="KW-0012">Acyltransferase</keyword>
<comment type="caution">
    <text evidence="4">The sequence shown here is derived from an EMBL/GenBank/DDBJ whole genome shotgun (WGS) entry which is preliminary data.</text>
</comment>
<keyword evidence="1" id="KW-0808">Transferase</keyword>
<dbReference type="PROSITE" id="PS51186">
    <property type="entry name" value="GNAT"/>
    <property type="match status" value="1"/>
</dbReference>
<dbReference type="InterPro" id="IPR050832">
    <property type="entry name" value="Bact_Acetyltransf"/>
</dbReference>
<sequence length="176" mass="19155">MVDISLAAAGSAGDTAFIAEVTALVNDVYATGEKGIWRDETARTDTAEIAAFVRAGEIAVARLGTELVGSVRVQRLPDGIGEFGMLAAHPRHRGTGVGRDLVAFAEGWARDQGLGVMQLELLYPTEWQHPVKSFLREWYTRIGYRIVHKADFAEAYPALAPKVATPCDFLVFHKAL</sequence>
<name>A0AAE4CQP3_9ACTN</name>
<protein>
    <submittedName>
        <fullName evidence="4">GNAT superfamily N-acetyltransferase</fullName>
    </submittedName>
</protein>
<evidence type="ECO:0000313" key="4">
    <source>
        <dbReference type="EMBL" id="MDR7321175.1"/>
    </source>
</evidence>
<evidence type="ECO:0000259" key="3">
    <source>
        <dbReference type="PROSITE" id="PS51186"/>
    </source>
</evidence>
<evidence type="ECO:0000256" key="2">
    <source>
        <dbReference type="ARBA" id="ARBA00023315"/>
    </source>
</evidence>
<reference evidence="4 5" key="1">
    <citation type="submission" date="2023-07" db="EMBL/GenBank/DDBJ databases">
        <title>Sequencing the genomes of 1000 actinobacteria strains.</title>
        <authorList>
            <person name="Klenk H.-P."/>
        </authorList>
    </citation>
    <scope>NUCLEOTIDE SEQUENCE [LARGE SCALE GENOMIC DNA]</scope>
    <source>
        <strain evidence="4 5">DSM 44711</strain>
    </source>
</reference>
<dbReference type="GO" id="GO:0016747">
    <property type="term" value="F:acyltransferase activity, transferring groups other than amino-acyl groups"/>
    <property type="evidence" value="ECO:0007669"/>
    <property type="project" value="InterPro"/>
</dbReference>
<feature type="domain" description="N-acetyltransferase" evidence="3">
    <location>
        <begin position="16"/>
        <end position="166"/>
    </location>
</feature>
<dbReference type="SUPFAM" id="SSF55729">
    <property type="entry name" value="Acyl-CoA N-acyltransferases (Nat)"/>
    <property type="match status" value="1"/>
</dbReference>
<dbReference type="EMBL" id="JAVDYC010000001">
    <property type="protein sequence ID" value="MDR7321175.1"/>
    <property type="molecule type" value="Genomic_DNA"/>
</dbReference>
<dbReference type="RefSeq" id="WP_310409999.1">
    <property type="nucleotide sequence ID" value="NZ_JAVDYC010000001.1"/>
</dbReference>
<gene>
    <name evidence="4" type="ORF">J2S44_001425</name>
</gene>